<dbReference type="InterPro" id="IPR052537">
    <property type="entry name" value="Extradiol_RC_dioxygenase"/>
</dbReference>
<reference evidence="2" key="1">
    <citation type="submission" date="2022-03" db="EMBL/GenBank/DDBJ databases">
        <authorList>
            <person name="Vrbovska V."/>
            <person name="Kovarovic V."/>
            <person name="Botka T."/>
            <person name="Pantucek R."/>
        </authorList>
    </citation>
    <scope>NUCLEOTIDE SEQUENCE</scope>
    <source>
        <strain evidence="2">CCM 2609</strain>
    </source>
</reference>
<dbReference type="Pfam" id="PF00903">
    <property type="entry name" value="Glyoxalase"/>
    <property type="match status" value="1"/>
</dbReference>
<dbReference type="PROSITE" id="PS51819">
    <property type="entry name" value="VOC"/>
    <property type="match status" value="1"/>
</dbReference>
<dbReference type="GO" id="GO:0051213">
    <property type="term" value="F:dioxygenase activity"/>
    <property type="evidence" value="ECO:0007669"/>
    <property type="project" value="UniProtKB-KW"/>
</dbReference>
<reference evidence="2" key="2">
    <citation type="submission" date="2022-04" db="EMBL/GenBank/DDBJ databases">
        <title>Antimicrobial genetic elements in methicillin-resistant Macrococcus armenti.</title>
        <authorList>
            <person name="Keller J.E."/>
            <person name="Schwendener S."/>
            <person name="Pantucek R."/>
            <person name="Perreten V."/>
        </authorList>
    </citation>
    <scope>NUCLEOTIDE SEQUENCE</scope>
    <source>
        <strain evidence="2">CCM 2609</strain>
    </source>
</reference>
<gene>
    <name evidence="2" type="ORF">MRZ06_00535</name>
</gene>
<dbReference type="RefSeq" id="WP_243365916.1">
    <property type="nucleotide sequence ID" value="NZ_CP094348.1"/>
</dbReference>
<dbReference type="Proteomes" id="UP000830343">
    <property type="component" value="Chromosome"/>
</dbReference>
<dbReference type="EMBL" id="CP094348">
    <property type="protein sequence ID" value="UOB20603.1"/>
    <property type="molecule type" value="Genomic_DNA"/>
</dbReference>
<name>A0ABY4A097_9STAP</name>
<evidence type="ECO:0000259" key="1">
    <source>
        <dbReference type="PROSITE" id="PS51819"/>
    </source>
</evidence>
<keyword evidence="2" id="KW-0223">Dioxygenase</keyword>
<dbReference type="Gene3D" id="3.10.180.10">
    <property type="entry name" value="2,3-Dihydroxybiphenyl 1,2-Dioxygenase, domain 1"/>
    <property type="match status" value="2"/>
</dbReference>
<dbReference type="InterPro" id="IPR037523">
    <property type="entry name" value="VOC_core"/>
</dbReference>
<dbReference type="CDD" id="cd08347">
    <property type="entry name" value="PcpA_C_like"/>
    <property type="match status" value="1"/>
</dbReference>
<keyword evidence="2" id="KW-0560">Oxidoreductase</keyword>
<dbReference type="PANTHER" id="PTHR36110:SF3">
    <property type="entry name" value="VOC DOMAIN-CONTAINING PROTEIN"/>
    <property type="match status" value="1"/>
</dbReference>
<feature type="domain" description="VOC" evidence="1">
    <location>
        <begin position="6"/>
        <end position="132"/>
    </location>
</feature>
<proteinExistence type="predicted"/>
<dbReference type="SUPFAM" id="SSF54593">
    <property type="entry name" value="Glyoxalase/Bleomycin resistance protein/Dihydroxybiphenyl dioxygenase"/>
    <property type="match status" value="1"/>
</dbReference>
<sequence>MQQLTGIHHVTAITSSAEKIYEFFNEILGMRLVKKTVNQDDIETYHLFFADDAGNAGTDMTFFDFKGASKGKHGTNEIARTSFRVPDDKAVSYFLDRFEQFNVKHEGIQEMFGKKILPFEDFDGQLYQIISDEHDNGVAPGTPWKNGPVPEAYGIYGLGPVFINVSQFTAFKAAFEKVYLFKETASEGKYHLFETGKGGNGASVIIVDDVESSSAYQGYGTIHHVAFRVPDEAVLNEWVERLQQFNLPNSGYIDRYFFKSLYARLSMPILFEIATDGPGFMGDEPYETLGEKLSLPPFLESKREEIEAQVRHIDTVRSH</sequence>
<accession>A0ABY4A097</accession>
<organism evidence="2 3">
    <name type="scientific">Macrococcus armenti</name>
    <dbReference type="NCBI Taxonomy" id="2875764"/>
    <lineage>
        <taxon>Bacteria</taxon>
        <taxon>Bacillati</taxon>
        <taxon>Bacillota</taxon>
        <taxon>Bacilli</taxon>
        <taxon>Bacillales</taxon>
        <taxon>Staphylococcaceae</taxon>
        <taxon>Macrococcus</taxon>
    </lineage>
</organism>
<dbReference type="InterPro" id="IPR029068">
    <property type="entry name" value="Glyas_Bleomycin-R_OHBP_Dase"/>
</dbReference>
<dbReference type="InterPro" id="IPR004360">
    <property type="entry name" value="Glyas_Fos-R_dOase_dom"/>
</dbReference>
<keyword evidence="3" id="KW-1185">Reference proteome</keyword>
<evidence type="ECO:0000313" key="3">
    <source>
        <dbReference type="Proteomes" id="UP000830343"/>
    </source>
</evidence>
<evidence type="ECO:0000313" key="2">
    <source>
        <dbReference type="EMBL" id="UOB20603.1"/>
    </source>
</evidence>
<protein>
    <submittedName>
        <fullName evidence="2">Ring-cleaving dioxygenase</fullName>
    </submittedName>
</protein>
<dbReference type="PANTHER" id="PTHR36110">
    <property type="entry name" value="RING-CLEAVING DIOXYGENASE MHQE-RELATED"/>
    <property type="match status" value="1"/>
</dbReference>